<keyword evidence="1" id="KW-0560">Oxidoreductase</keyword>
<feature type="domain" description="NADP-dependent oxidoreductase" evidence="2">
    <location>
        <begin position="20"/>
        <end position="314"/>
    </location>
</feature>
<evidence type="ECO:0000259" key="2">
    <source>
        <dbReference type="Pfam" id="PF00248"/>
    </source>
</evidence>
<gene>
    <name evidence="3" type="ORF">BN869_000013183_1</name>
</gene>
<evidence type="ECO:0000256" key="1">
    <source>
        <dbReference type="ARBA" id="ARBA00023002"/>
    </source>
</evidence>
<dbReference type="InterPro" id="IPR020471">
    <property type="entry name" value="AKR"/>
</dbReference>
<dbReference type="SUPFAM" id="SSF51430">
    <property type="entry name" value="NAD(P)-linked oxidoreductase"/>
    <property type="match status" value="1"/>
</dbReference>
<dbReference type="EMBL" id="CDPU01000087">
    <property type="protein sequence ID" value="CEO57125.1"/>
    <property type="molecule type" value="Genomic_DNA"/>
</dbReference>
<evidence type="ECO:0000313" key="3">
    <source>
        <dbReference type="EMBL" id="CEO57125.1"/>
    </source>
</evidence>
<dbReference type="GO" id="GO:0016491">
    <property type="term" value="F:oxidoreductase activity"/>
    <property type="evidence" value="ECO:0007669"/>
    <property type="project" value="UniProtKB-KW"/>
</dbReference>
<proteinExistence type="predicted"/>
<dbReference type="AlphaFoldDB" id="A0A0B7KQB3"/>
<sequence>MSSSPILRQVGQNGPRIPAVGFGLMGLSIAYGPIGTDEERLKVLDRAWELGCTNWDTSNAYGDSEVLVGKWFKLHPERRKDIFLATKFGITVDGSGFKLDSSPEHCKACIEKSLERLGVEYVDLYYLHRVNTEVPIEKTVKAMSELVKEGKVKLLGLSEISSSTLRRAHAIHPIAAVQVEYSPWTLDIEGPSGTYLLNTCKELGVSIFAYSPLGRGIMTGRVRSAADFGPDDFRSRLERFQGENFQKNLDLVDKFGDLAKSKGYAASQMALAWLTAQSDLVFVIPGTKSIKYLEENWGAAGVKLTETEERDVRKFVEDADLSGHRGALLGHYLDTAPLNE</sequence>
<dbReference type="InterPro" id="IPR036812">
    <property type="entry name" value="NAD(P)_OxRdtase_dom_sf"/>
</dbReference>
<reference evidence="3" key="1">
    <citation type="submission" date="2015-01" db="EMBL/GenBank/DDBJ databases">
        <authorList>
            <person name="Durling Mikael"/>
        </authorList>
    </citation>
    <scope>NUCLEOTIDE SEQUENCE</scope>
</reference>
<dbReference type="InterPro" id="IPR023210">
    <property type="entry name" value="NADP_OxRdtase_dom"/>
</dbReference>
<accession>A0A0B7KQB3</accession>
<dbReference type="Pfam" id="PF00248">
    <property type="entry name" value="Aldo_ket_red"/>
    <property type="match status" value="1"/>
</dbReference>
<organism evidence="3">
    <name type="scientific">Bionectria ochroleuca</name>
    <name type="common">Gliocladium roseum</name>
    <dbReference type="NCBI Taxonomy" id="29856"/>
    <lineage>
        <taxon>Eukaryota</taxon>
        <taxon>Fungi</taxon>
        <taxon>Dikarya</taxon>
        <taxon>Ascomycota</taxon>
        <taxon>Pezizomycotina</taxon>
        <taxon>Sordariomycetes</taxon>
        <taxon>Hypocreomycetidae</taxon>
        <taxon>Hypocreales</taxon>
        <taxon>Bionectriaceae</taxon>
        <taxon>Clonostachys</taxon>
    </lineage>
</organism>
<dbReference type="PANTHER" id="PTHR43625">
    <property type="entry name" value="AFLATOXIN B1 ALDEHYDE REDUCTASE"/>
    <property type="match status" value="1"/>
</dbReference>
<dbReference type="GO" id="GO:0005737">
    <property type="term" value="C:cytoplasm"/>
    <property type="evidence" value="ECO:0007669"/>
    <property type="project" value="TreeGrafter"/>
</dbReference>
<dbReference type="Gene3D" id="3.20.20.100">
    <property type="entry name" value="NADP-dependent oxidoreductase domain"/>
    <property type="match status" value="1"/>
</dbReference>
<dbReference type="PRINTS" id="PR00069">
    <property type="entry name" value="ALDKETRDTASE"/>
</dbReference>
<protein>
    <recommendedName>
        <fullName evidence="2">NADP-dependent oxidoreductase domain-containing protein</fullName>
    </recommendedName>
</protein>
<dbReference type="PANTHER" id="PTHR43625:SF40">
    <property type="entry name" value="ALDO-KETO REDUCTASE YAKC [NADP(+)]"/>
    <property type="match status" value="1"/>
</dbReference>
<dbReference type="InterPro" id="IPR050791">
    <property type="entry name" value="Aldo-Keto_reductase"/>
</dbReference>
<name>A0A0B7KQB3_BIOOC</name>